<gene>
    <name evidence="2" type="ORF">CEXT_201881</name>
</gene>
<dbReference type="Proteomes" id="UP001054945">
    <property type="component" value="Unassembled WGS sequence"/>
</dbReference>
<feature type="region of interest" description="Disordered" evidence="1">
    <location>
        <begin position="59"/>
        <end position="78"/>
    </location>
</feature>
<keyword evidence="3" id="KW-1185">Reference proteome</keyword>
<sequence length="78" mass="8964">MPRLVFSCWTLRMTKWSLNIKDGVAAVHCGWFWDSFRAADESIKVIQRGVMCMQEELSHNNRSRDSLMSRGNSGLSLD</sequence>
<proteinExistence type="predicted"/>
<organism evidence="2 3">
    <name type="scientific">Caerostris extrusa</name>
    <name type="common">Bark spider</name>
    <name type="synonym">Caerostris bankana</name>
    <dbReference type="NCBI Taxonomy" id="172846"/>
    <lineage>
        <taxon>Eukaryota</taxon>
        <taxon>Metazoa</taxon>
        <taxon>Ecdysozoa</taxon>
        <taxon>Arthropoda</taxon>
        <taxon>Chelicerata</taxon>
        <taxon>Arachnida</taxon>
        <taxon>Araneae</taxon>
        <taxon>Araneomorphae</taxon>
        <taxon>Entelegynae</taxon>
        <taxon>Araneoidea</taxon>
        <taxon>Araneidae</taxon>
        <taxon>Caerostris</taxon>
    </lineage>
</organism>
<name>A0AAV4T8P4_CAEEX</name>
<feature type="compositionally biased region" description="Polar residues" evidence="1">
    <location>
        <begin position="69"/>
        <end position="78"/>
    </location>
</feature>
<dbReference type="EMBL" id="BPLR01010703">
    <property type="protein sequence ID" value="GIY41282.1"/>
    <property type="molecule type" value="Genomic_DNA"/>
</dbReference>
<comment type="caution">
    <text evidence="2">The sequence shown here is derived from an EMBL/GenBank/DDBJ whole genome shotgun (WGS) entry which is preliminary data.</text>
</comment>
<reference evidence="2 3" key="1">
    <citation type="submission" date="2021-06" db="EMBL/GenBank/DDBJ databases">
        <title>Caerostris extrusa draft genome.</title>
        <authorList>
            <person name="Kono N."/>
            <person name="Arakawa K."/>
        </authorList>
    </citation>
    <scope>NUCLEOTIDE SEQUENCE [LARGE SCALE GENOMIC DNA]</scope>
</reference>
<dbReference type="AlphaFoldDB" id="A0AAV4T8P4"/>
<accession>A0AAV4T8P4</accession>
<evidence type="ECO:0000313" key="3">
    <source>
        <dbReference type="Proteomes" id="UP001054945"/>
    </source>
</evidence>
<protein>
    <submittedName>
        <fullName evidence="2">Uncharacterized protein</fullName>
    </submittedName>
</protein>
<evidence type="ECO:0000313" key="2">
    <source>
        <dbReference type="EMBL" id="GIY41282.1"/>
    </source>
</evidence>
<evidence type="ECO:0000256" key="1">
    <source>
        <dbReference type="SAM" id="MobiDB-lite"/>
    </source>
</evidence>